<dbReference type="PANTHER" id="PTHR12110:SF47">
    <property type="match status" value="1"/>
</dbReference>
<gene>
    <name evidence="3" type="ORF">F8O03_14010</name>
</gene>
<comment type="caution">
    <text evidence="3">The sequence shown here is derived from an EMBL/GenBank/DDBJ whole genome shotgun (WGS) entry which is preliminary data.</text>
</comment>
<dbReference type="AlphaFoldDB" id="A0A7J5B102"/>
<dbReference type="EMBL" id="WBJX01000005">
    <property type="protein sequence ID" value="KAB1636692.1"/>
    <property type="molecule type" value="Genomic_DNA"/>
</dbReference>
<dbReference type="OrthoDB" id="3248123at2"/>
<dbReference type="InterPro" id="IPR050312">
    <property type="entry name" value="IolE/XylAMocC-like"/>
</dbReference>
<keyword evidence="3" id="KW-0413">Isomerase</keyword>
<feature type="domain" description="Xylose isomerase-like TIM barrel" evidence="2">
    <location>
        <begin position="20"/>
        <end position="250"/>
    </location>
</feature>
<evidence type="ECO:0000313" key="4">
    <source>
        <dbReference type="Proteomes" id="UP000490386"/>
    </source>
</evidence>
<evidence type="ECO:0000259" key="2">
    <source>
        <dbReference type="Pfam" id="PF01261"/>
    </source>
</evidence>
<name>A0A7J5B102_9MICO</name>
<evidence type="ECO:0000313" key="3">
    <source>
        <dbReference type="EMBL" id="KAB1636692.1"/>
    </source>
</evidence>
<dbReference type="RefSeq" id="WP_151424422.1">
    <property type="nucleotide sequence ID" value="NZ_CANKVH010000012.1"/>
</dbReference>
<keyword evidence="1" id="KW-0119">Carbohydrate metabolism</keyword>
<reference evidence="3 4" key="1">
    <citation type="submission" date="2019-09" db="EMBL/GenBank/DDBJ databases">
        <title>Phylogeny of genus Pseudoclavibacter and closely related genus.</title>
        <authorList>
            <person name="Li Y."/>
        </authorList>
    </citation>
    <scope>NUCLEOTIDE SEQUENCE [LARGE SCALE GENOMIC DNA]</scope>
    <source>
        <strain evidence="3 4">THG-MD12</strain>
    </source>
</reference>
<dbReference type="GO" id="GO:0016853">
    <property type="term" value="F:isomerase activity"/>
    <property type="evidence" value="ECO:0007669"/>
    <property type="project" value="UniProtKB-KW"/>
</dbReference>
<dbReference type="SUPFAM" id="SSF51658">
    <property type="entry name" value="Xylose isomerase-like"/>
    <property type="match status" value="1"/>
</dbReference>
<keyword evidence="4" id="KW-1185">Reference proteome</keyword>
<proteinExistence type="predicted"/>
<dbReference type="Proteomes" id="UP000490386">
    <property type="component" value="Unassembled WGS sequence"/>
</dbReference>
<dbReference type="Gene3D" id="3.20.20.150">
    <property type="entry name" value="Divalent-metal-dependent TIM barrel enzymes"/>
    <property type="match status" value="1"/>
</dbReference>
<protein>
    <submittedName>
        <fullName evidence="3">Sugar phosphate isomerase/epimerase</fullName>
    </submittedName>
</protein>
<evidence type="ECO:0000256" key="1">
    <source>
        <dbReference type="ARBA" id="ARBA00023277"/>
    </source>
</evidence>
<dbReference type="InterPro" id="IPR013022">
    <property type="entry name" value="Xyl_isomerase-like_TIM-brl"/>
</dbReference>
<dbReference type="Pfam" id="PF01261">
    <property type="entry name" value="AP_endonuc_2"/>
    <property type="match status" value="1"/>
</dbReference>
<accession>A0A7J5B102</accession>
<dbReference type="PANTHER" id="PTHR12110">
    <property type="entry name" value="HYDROXYPYRUVATE ISOMERASE"/>
    <property type="match status" value="1"/>
</dbReference>
<dbReference type="InterPro" id="IPR036237">
    <property type="entry name" value="Xyl_isomerase-like_sf"/>
</dbReference>
<organism evidence="3 4">
    <name type="scientific">Pseudoclavibacter terrae</name>
    <dbReference type="NCBI Taxonomy" id="1530195"/>
    <lineage>
        <taxon>Bacteria</taxon>
        <taxon>Bacillati</taxon>
        <taxon>Actinomycetota</taxon>
        <taxon>Actinomycetes</taxon>
        <taxon>Micrococcales</taxon>
        <taxon>Microbacteriaceae</taxon>
        <taxon>Pseudoclavibacter</taxon>
    </lineage>
</organism>
<sequence>MITVGMSTSCTFPKSVETSFQIARDAGFDGMEIMISTDQTSRSVDALKRLIDKYQLPVLAVHAPVLLFTQFVWGRDQRTKLQRSAELARDIGASTVVVHPPFRWQSGYAENFLEIVREINADTGTEIAVENMFPWKVSGRALQAYKPGIDPVDMDCDAITLDFSHAALSGRDSLQMAKAAGDRLRHIHLCDGQAPDVNDKLFDEHLAPGEGGQPVAETLQYLASIGWSGHVVAEVNTRKAKNEADRLRMLRETVAFAHDHLQLGRPVPDAV</sequence>